<dbReference type="Pfam" id="PF00436">
    <property type="entry name" value="SSB"/>
    <property type="match status" value="1"/>
</dbReference>
<dbReference type="PIRSF" id="PIRSF002070">
    <property type="entry name" value="SSB"/>
    <property type="match status" value="1"/>
</dbReference>
<evidence type="ECO:0000313" key="4">
    <source>
        <dbReference type="Proteomes" id="UP001562159"/>
    </source>
</evidence>
<dbReference type="EMBL" id="JBGBPY010000002">
    <property type="protein sequence ID" value="MEY2184392.1"/>
    <property type="molecule type" value="Genomic_DNA"/>
</dbReference>
<dbReference type="Gene3D" id="2.40.50.140">
    <property type="entry name" value="Nucleic acid-binding proteins"/>
    <property type="match status" value="1"/>
</dbReference>
<evidence type="ECO:0000256" key="2">
    <source>
        <dbReference type="PIRNR" id="PIRNR002070"/>
    </source>
</evidence>
<evidence type="ECO:0000256" key="1">
    <source>
        <dbReference type="ARBA" id="ARBA00023125"/>
    </source>
</evidence>
<keyword evidence="4" id="KW-1185">Reference proteome</keyword>
<dbReference type="InterPro" id="IPR012340">
    <property type="entry name" value="NA-bd_OB-fold"/>
</dbReference>
<dbReference type="GO" id="GO:0003677">
    <property type="term" value="F:DNA binding"/>
    <property type="evidence" value="ECO:0007669"/>
    <property type="project" value="UniProtKB-KW"/>
</dbReference>
<keyword evidence="1 2" id="KW-0238">DNA-binding</keyword>
<gene>
    <name evidence="3" type="ORF">AB7878_18445</name>
</gene>
<reference evidence="3 4" key="1">
    <citation type="submission" date="2024-07" db="EMBL/GenBank/DDBJ databases">
        <title>Molecular mechanisms and environmental adaptations of flagellar loss and biofilm growth of Rhodanobacter under environmental stress.</title>
        <authorList>
            <person name="Chen M."/>
        </authorList>
    </citation>
    <scope>NUCLEOTIDE SEQUENCE [LARGE SCALE GENOMIC DNA]</scope>
    <source>
        <strain evidence="3 4">RS22</strain>
    </source>
</reference>
<dbReference type="InterPro" id="IPR011344">
    <property type="entry name" value="ssDNA-bd"/>
</dbReference>
<accession>A0ABV4AVQ9</accession>
<proteinExistence type="predicted"/>
<dbReference type="InterPro" id="IPR000424">
    <property type="entry name" value="Primosome_PriB/ssb"/>
</dbReference>
<comment type="caution">
    <text evidence="3">The sequence shown here is derived from an EMBL/GenBank/DDBJ whole genome shotgun (WGS) entry which is preliminary data.</text>
</comment>
<name>A0ABV4AVQ9_9GAMM</name>
<dbReference type="PROSITE" id="PS50935">
    <property type="entry name" value="SSB"/>
    <property type="match status" value="1"/>
</dbReference>
<sequence>MQQLMFVGNLAKAASLTGAGDRAVAKFTLIANEYAGKDASGEAKERSVAIQFTAFRGKAEAIAKNAMKGDQLVVFARIENNNYQRNGEDVYDFNFLVEDFQFGAPGKEKREQFAQAAR</sequence>
<dbReference type="SUPFAM" id="SSF50249">
    <property type="entry name" value="Nucleic acid-binding proteins"/>
    <property type="match status" value="1"/>
</dbReference>
<dbReference type="Proteomes" id="UP001562159">
    <property type="component" value="Unassembled WGS sequence"/>
</dbReference>
<protein>
    <recommendedName>
        <fullName evidence="2">Single-stranded DNA-binding protein</fullName>
    </recommendedName>
</protein>
<organism evidence="3 4">
    <name type="scientific">Rhodanobacter humi</name>
    <dbReference type="NCBI Taxonomy" id="1888173"/>
    <lineage>
        <taxon>Bacteria</taxon>
        <taxon>Pseudomonadati</taxon>
        <taxon>Pseudomonadota</taxon>
        <taxon>Gammaproteobacteria</taxon>
        <taxon>Lysobacterales</taxon>
        <taxon>Rhodanobacteraceae</taxon>
        <taxon>Rhodanobacter</taxon>
    </lineage>
</organism>
<evidence type="ECO:0000313" key="3">
    <source>
        <dbReference type="EMBL" id="MEY2184392.1"/>
    </source>
</evidence>